<gene>
    <name evidence="1" type="ORF">PBS001_LOCUS1146</name>
</gene>
<dbReference type="EMBL" id="CAKLCB010000071">
    <property type="protein sequence ID" value="CAH0514393.1"/>
    <property type="molecule type" value="Genomic_DNA"/>
</dbReference>
<comment type="caution">
    <text evidence="1">The sequence shown here is derived from an EMBL/GenBank/DDBJ whole genome shotgun (WGS) entry which is preliminary data.</text>
</comment>
<keyword evidence="2" id="KW-1185">Reference proteome</keyword>
<proteinExistence type="predicted"/>
<dbReference type="Proteomes" id="UP001158986">
    <property type="component" value="Unassembled WGS sequence"/>
</dbReference>
<name>A0ABN8CMQ1_9STRA</name>
<reference evidence="1 2" key="1">
    <citation type="submission" date="2021-11" db="EMBL/GenBank/DDBJ databases">
        <authorList>
            <person name="Islam A."/>
            <person name="Islam S."/>
            <person name="Flora M.S."/>
            <person name="Rahman M."/>
            <person name="Ziaur R.M."/>
            <person name="Epstein J.H."/>
            <person name="Hassan M."/>
            <person name="Klassen M."/>
            <person name="Woodard K."/>
            <person name="Webb A."/>
            <person name="Webby R.J."/>
            <person name="El Zowalaty M.E."/>
        </authorList>
    </citation>
    <scope>NUCLEOTIDE SEQUENCE [LARGE SCALE GENOMIC DNA]</scope>
    <source>
        <strain evidence="1">Pbs1</strain>
    </source>
</reference>
<evidence type="ECO:0000313" key="2">
    <source>
        <dbReference type="Proteomes" id="UP001158986"/>
    </source>
</evidence>
<organism evidence="1 2">
    <name type="scientific">Peronospora belbahrii</name>
    <dbReference type="NCBI Taxonomy" id="622444"/>
    <lineage>
        <taxon>Eukaryota</taxon>
        <taxon>Sar</taxon>
        <taxon>Stramenopiles</taxon>
        <taxon>Oomycota</taxon>
        <taxon>Peronosporomycetes</taxon>
        <taxon>Peronosporales</taxon>
        <taxon>Peronosporaceae</taxon>
        <taxon>Peronospora</taxon>
    </lineage>
</organism>
<accession>A0ABN8CMQ1</accession>
<dbReference type="Gene3D" id="3.30.559.10">
    <property type="entry name" value="Chloramphenicol acetyltransferase-like domain"/>
    <property type="match status" value="1"/>
</dbReference>
<dbReference type="InterPro" id="IPR023213">
    <property type="entry name" value="CAT-like_dom_sf"/>
</dbReference>
<protein>
    <submittedName>
        <fullName evidence="1">Uncharacterized protein</fullName>
    </submittedName>
</protein>
<sequence length="153" mass="17378">MLTLMKIWGQHYSGVEKQHRLVVSHDRQLLGGSGAPSSMPHPEFRFPHQTLGKLARRLQQSIVQSDEIFLRDAINFLAEHSNEFDGTHPWYASFPRMTCYDGCVIITEAQKGGEGIDVGVFIEFTAMEKLKKMFSEVSNLYEKPMSGDDEVQD</sequence>
<evidence type="ECO:0000313" key="1">
    <source>
        <dbReference type="EMBL" id="CAH0514393.1"/>
    </source>
</evidence>